<organism evidence="6 7">
    <name type="scientific">Actinocatenispora sera</name>
    <dbReference type="NCBI Taxonomy" id="390989"/>
    <lineage>
        <taxon>Bacteria</taxon>
        <taxon>Bacillati</taxon>
        <taxon>Actinomycetota</taxon>
        <taxon>Actinomycetes</taxon>
        <taxon>Micromonosporales</taxon>
        <taxon>Micromonosporaceae</taxon>
        <taxon>Actinocatenispora</taxon>
    </lineage>
</organism>
<evidence type="ECO:0000259" key="5">
    <source>
        <dbReference type="PROSITE" id="PS50995"/>
    </source>
</evidence>
<dbReference type="GO" id="GO:0003700">
    <property type="term" value="F:DNA-binding transcription factor activity"/>
    <property type="evidence" value="ECO:0007669"/>
    <property type="project" value="InterPro"/>
</dbReference>
<accession>A0A810L3Z0</accession>
<keyword evidence="1" id="KW-0805">Transcription regulation</keyword>
<dbReference type="PROSITE" id="PS01117">
    <property type="entry name" value="HTH_MARR_1"/>
    <property type="match status" value="1"/>
</dbReference>
<dbReference type="InterPro" id="IPR000835">
    <property type="entry name" value="HTH_MarR-typ"/>
</dbReference>
<proteinExistence type="predicted"/>
<gene>
    <name evidence="6" type="ORF">Asera_34600</name>
</gene>
<reference evidence="6" key="1">
    <citation type="submission" date="2020-08" db="EMBL/GenBank/DDBJ databases">
        <title>Whole genome shotgun sequence of Actinocatenispora sera NBRC 101916.</title>
        <authorList>
            <person name="Komaki H."/>
            <person name="Tamura T."/>
        </authorList>
    </citation>
    <scope>NUCLEOTIDE SEQUENCE</scope>
    <source>
        <strain evidence="6">NBRC 101916</strain>
    </source>
</reference>
<dbReference type="SUPFAM" id="SSF46785">
    <property type="entry name" value="Winged helix' DNA-binding domain"/>
    <property type="match status" value="1"/>
</dbReference>
<evidence type="ECO:0000313" key="7">
    <source>
        <dbReference type="Proteomes" id="UP000680750"/>
    </source>
</evidence>
<dbReference type="SMART" id="SM00347">
    <property type="entry name" value="HTH_MARR"/>
    <property type="match status" value="1"/>
</dbReference>
<dbReference type="PANTHER" id="PTHR39515">
    <property type="entry name" value="CONSERVED PROTEIN"/>
    <property type="match status" value="1"/>
</dbReference>
<feature type="domain" description="HTH marR-type" evidence="5">
    <location>
        <begin position="40"/>
        <end position="169"/>
    </location>
</feature>
<dbReference type="InterPro" id="IPR052526">
    <property type="entry name" value="HTH-type_Bedaq_tolerance"/>
</dbReference>
<sequence length="178" mass="19065">MPGILTGPARRSSVRQRAGPADRLAGMARVGPDRASVAAADRVLAGVSRLGSRMRAERPRTGPSLAVLGVLLRLSVRGTMTTGALAASLKVAPQSMTRIVAGMAENGLIDRTPDPDDRRQILVSMTEAGRRVFDEDTRTRRAWLAAAMDAELTTAERDVLRVAGDLMIRLADWQPPAD</sequence>
<evidence type="ECO:0000256" key="4">
    <source>
        <dbReference type="SAM" id="MobiDB-lite"/>
    </source>
</evidence>
<name>A0A810L3Z0_9ACTN</name>
<dbReference type="InterPro" id="IPR036390">
    <property type="entry name" value="WH_DNA-bd_sf"/>
</dbReference>
<evidence type="ECO:0000256" key="2">
    <source>
        <dbReference type="ARBA" id="ARBA00023125"/>
    </source>
</evidence>
<feature type="region of interest" description="Disordered" evidence="4">
    <location>
        <begin position="1"/>
        <end position="22"/>
    </location>
</feature>
<dbReference type="Gene3D" id="1.10.287.100">
    <property type="match status" value="1"/>
</dbReference>
<evidence type="ECO:0000256" key="3">
    <source>
        <dbReference type="ARBA" id="ARBA00023163"/>
    </source>
</evidence>
<evidence type="ECO:0000256" key="1">
    <source>
        <dbReference type="ARBA" id="ARBA00023015"/>
    </source>
</evidence>
<keyword evidence="3" id="KW-0804">Transcription</keyword>
<dbReference type="GO" id="GO:0003677">
    <property type="term" value="F:DNA binding"/>
    <property type="evidence" value="ECO:0007669"/>
    <property type="project" value="UniProtKB-KW"/>
</dbReference>
<dbReference type="PROSITE" id="PS50995">
    <property type="entry name" value="HTH_MARR_2"/>
    <property type="match status" value="1"/>
</dbReference>
<dbReference type="InterPro" id="IPR036388">
    <property type="entry name" value="WH-like_DNA-bd_sf"/>
</dbReference>
<evidence type="ECO:0000313" key="6">
    <source>
        <dbReference type="EMBL" id="BCJ29352.1"/>
    </source>
</evidence>
<dbReference type="InterPro" id="IPR023187">
    <property type="entry name" value="Tscrpt_reg_MarR-type_CS"/>
</dbReference>
<keyword evidence="7" id="KW-1185">Reference proteome</keyword>
<keyword evidence="2" id="KW-0238">DNA-binding</keyword>
<dbReference type="PANTHER" id="PTHR39515:SF2">
    <property type="entry name" value="HTH-TYPE TRANSCRIPTIONAL REGULATOR RV0880"/>
    <property type="match status" value="1"/>
</dbReference>
<dbReference type="Pfam" id="PF01047">
    <property type="entry name" value="MarR"/>
    <property type="match status" value="1"/>
</dbReference>
<dbReference type="AlphaFoldDB" id="A0A810L3Z0"/>
<protein>
    <submittedName>
        <fullName evidence="6">MarR family transcriptional regulator</fullName>
    </submittedName>
</protein>
<dbReference type="KEGG" id="aser:Asera_34600"/>
<dbReference type="Gene3D" id="1.10.10.10">
    <property type="entry name" value="Winged helix-like DNA-binding domain superfamily/Winged helix DNA-binding domain"/>
    <property type="match status" value="1"/>
</dbReference>
<dbReference type="Proteomes" id="UP000680750">
    <property type="component" value="Chromosome"/>
</dbReference>
<dbReference type="EMBL" id="AP023354">
    <property type="protein sequence ID" value="BCJ29352.1"/>
    <property type="molecule type" value="Genomic_DNA"/>
</dbReference>